<dbReference type="PANTHER" id="PTHR31912">
    <property type="entry name" value="IP13529P"/>
    <property type="match status" value="1"/>
</dbReference>
<dbReference type="PANTHER" id="PTHR31912:SF34">
    <property type="entry name" value="NOTOCHORD-RELATED PROTEIN"/>
    <property type="match status" value="1"/>
</dbReference>
<dbReference type="EMBL" id="GBYB01003547">
    <property type="protein sequence ID" value="JAG73314.1"/>
    <property type="molecule type" value="Transcribed_RNA"/>
</dbReference>
<evidence type="ECO:0000313" key="1">
    <source>
        <dbReference type="EMBL" id="JAG73314.1"/>
    </source>
</evidence>
<proteinExistence type="predicted"/>
<name>A0A0C9QSB1_9HYME</name>
<gene>
    <name evidence="1" type="ORF">g.29333</name>
</gene>
<sequence>METDDLTQVDLNLQCTDNEDARQITSVPLFDMYDEQLLSPNLDTLDAENDNLIREELILFIARLYDLITIPRNKIDEIINHFTRLTTRILQNVKSKIDNRINLSPNGQVNCQDTSTIIDEIVLLMAEVKTERSRFKVFERKGTFILPQSIPIGERKEYYQQKGVTIYKKVPITSEFIPIRHVLKQFFEIPGLYDDTLANLKNLENTSNCFLKNFIQGSLWNEKKKIFGKKFMLPLFLYFDDYEPNNPLGSHKGLNKCGAVYLSIPCLPDIFRSKLENIFLFANFNTLDRDALRNDMIFSKVIKELQYLENEGIVISHFTKSKQIFFSLTLILGDNLGLNSILGFQEHFSSNFFCRFCLINYNEINNIFEEENCLMRDRLNYATHVEKQAPRLTGIKEECAFHKLPEYHVIDHPVVDVHHDLLEGILRYDIALILNYFIAQKYFTLNQLNDIIRGFPYDINDSNRPVEIPRLHLKNSCIIMSASEILCLMKNLVLMIGHLIPPKDDVWVLFFCLKGITDICVSSKLHINTPDVLKVEIYEYLTSHSRLFPHRLKPKHHYLLHYPRIMKLIGPLWNVSAMRFESKHQEGKQAARSAITRKNINHTIAIRHQLRLNYRLITKKNRYAEFDLGPPSRKLNDFPAFLLPHKATHENVIQLKWIKRGESLIKTGTIIMIPTEKETTFFCDCGILFCK</sequence>
<dbReference type="AlphaFoldDB" id="A0A0C9QSB1"/>
<accession>A0A0C9QSB1</accession>
<protein>
    <submittedName>
        <fullName evidence="1">Uncharacterized protein</fullName>
    </submittedName>
</protein>
<organism evidence="1">
    <name type="scientific">Fopius arisanus</name>
    <dbReference type="NCBI Taxonomy" id="64838"/>
    <lineage>
        <taxon>Eukaryota</taxon>
        <taxon>Metazoa</taxon>
        <taxon>Ecdysozoa</taxon>
        <taxon>Arthropoda</taxon>
        <taxon>Hexapoda</taxon>
        <taxon>Insecta</taxon>
        <taxon>Pterygota</taxon>
        <taxon>Neoptera</taxon>
        <taxon>Endopterygota</taxon>
        <taxon>Hymenoptera</taxon>
        <taxon>Apocrita</taxon>
        <taxon>Ichneumonoidea</taxon>
        <taxon>Braconidae</taxon>
        <taxon>Opiinae</taxon>
        <taxon>Fopius</taxon>
    </lineage>
</organism>
<reference evidence="1" key="1">
    <citation type="submission" date="2015-01" db="EMBL/GenBank/DDBJ databases">
        <title>Transcriptome Assembly of Fopius arisanus.</title>
        <authorList>
            <person name="Geib S."/>
        </authorList>
    </citation>
    <scope>NUCLEOTIDE SEQUENCE</scope>
</reference>